<dbReference type="EMBL" id="BKCJ011833712">
    <property type="protein sequence ID" value="GFD56810.1"/>
    <property type="molecule type" value="Genomic_DNA"/>
</dbReference>
<name>A0A699XEH7_TANCI</name>
<protein>
    <submittedName>
        <fullName evidence="2">Uncharacterized protein</fullName>
    </submittedName>
</protein>
<comment type="caution">
    <text evidence="2">The sequence shown here is derived from an EMBL/GenBank/DDBJ whole genome shotgun (WGS) entry which is preliminary data.</text>
</comment>
<gene>
    <name evidence="2" type="ORF">Tci_928779</name>
</gene>
<evidence type="ECO:0000256" key="1">
    <source>
        <dbReference type="SAM" id="MobiDB-lite"/>
    </source>
</evidence>
<dbReference type="AlphaFoldDB" id="A0A699XEH7"/>
<proteinExistence type="predicted"/>
<accession>A0A699XEH7</accession>
<evidence type="ECO:0000313" key="2">
    <source>
        <dbReference type="EMBL" id="GFD56810.1"/>
    </source>
</evidence>
<feature type="region of interest" description="Disordered" evidence="1">
    <location>
        <begin position="1"/>
        <end position="49"/>
    </location>
</feature>
<feature type="non-terminal residue" evidence="2">
    <location>
        <position position="1"/>
    </location>
</feature>
<organism evidence="2">
    <name type="scientific">Tanacetum cinerariifolium</name>
    <name type="common">Dalmatian daisy</name>
    <name type="synonym">Chrysanthemum cinerariifolium</name>
    <dbReference type="NCBI Taxonomy" id="118510"/>
    <lineage>
        <taxon>Eukaryota</taxon>
        <taxon>Viridiplantae</taxon>
        <taxon>Streptophyta</taxon>
        <taxon>Embryophyta</taxon>
        <taxon>Tracheophyta</taxon>
        <taxon>Spermatophyta</taxon>
        <taxon>Magnoliopsida</taxon>
        <taxon>eudicotyledons</taxon>
        <taxon>Gunneridae</taxon>
        <taxon>Pentapetalae</taxon>
        <taxon>asterids</taxon>
        <taxon>campanulids</taxon>
        <taxon>Asterales</taxon>
        <taxon>Asteraceae</taxon>
        <taxon>Asteroideae</taxon>
        <taxon>Anthemideae</taxon>
        <taxon>Anthemidinae</taxon>
        <taxon>Tanacetum</taxon>
    </lineage>
</organism>
<reference evidence="2" key="1">
    <citation type="journal article" date="2019" name="Sci. Rep.">
        <title>Draft genome of Tanacetum cinerariifolium, the natural source of mosquito coil.</title>
        <authorList>
            <person name="Yamashiro T."/>
            <person name="Shiraishi A."/>
            <person name="Satake H."/>
            <person name="Nakayama K."/>
        </authorList>
    </citation>
    <scope>NUCLEOTIDE SEQUENCE</scope>
</reference>
<sequence>RQAHRQPPEESQLDLHRHRVENPDAGAARGVSDCLAGPVSASAETQAVR</sequence>